<feature type="domain" description="Dermonecrotic toxin N-terminal" evidence="3">
    <location>
        <begin position="357"/>
        <end position="578"/>
    </location>
</feature>
<dbReference type="OrthoDB" id="7003488at2"/>
<sequence length="1483" mass="165943">MTNTVKASAKVHEHHQGPIISEVAANMLREALKERFSTQDLDPDQTLIGTPQWQLVDGEPSAGPVQYQTLTQAVVRQFFTTTVANYLEGEHFLTRLPLTSPVVHLNINIEDIAHLLNDYAPLLFVAFGEQQLAFWNEEVHNVRRWHGLSNSLRMMLDVQQVNGWNSDQCRVARAVSLYPDKTVRQLNEPAMKDIQVCLIDIDITGTTGNEHLMVGGAAVINGRFEQRDLLMMYTVEDGYESFDTLEKLGAVLPERIGDKLAGRDMQWRLFEPDGDFFDHMAWALINTQIDTLSTITGENPSEKNARGSLPEEPTRSQLDQAIPDWLTNASTTDLDIYSQSLRNLGKLLRHADSGLYRIPSVTDFAQQKMREAITADKPVESVDLPLDQLEITIINSFEAGGLTLPNPLDTHTETLGEFALQNEAPYRANLRFKNARQIPDWLTPEYLTTMAAQVNVGEVYPKLIKSRLIDDKSQAALQQKAYTQQLPVHLLLMALEHKIRRLGGVDEQGFHTIRQWLEPEPGEPHPVVIRPLVLMHGTESAGDTVANMFIIGPRSPDSGPCLLYRPLLDTPLLQFPSEPNLIYAMHQPGELRDSILAWLPDSALSFKYAQYAFPVGFPSPWLALQVLTEPWSPATWENPLKLSTVELAGDAFSFLFKSNAMAMATLADRQSQSNAERQWALLRDSGWALFNVASNFLSGPAGIAVWVWQALSDIQQAEDAGTRGDRLSQWSAMGDLLLMLGLVVAHRAMSKRKTDTGLAETPRDIDALEPMPQPATVPAPTVKLIDTPIKGRLPVSHFSSLEIGGSVPRRSPGALGVYLDSIKVPAPDLASEEVTILKLGNAPLYHLESDVFAQVGERWFKVAEDADGNLKIAYPDDPTRTGPLLIHNRQGSWFLDLRLRLRGGAGGESLKSRLKAQRQEKANKKKELEGLLNEFQKLEVAKERAFDIAQAKQESNPGETGPYLVLLDQQISDYQLNLERLEQWRAMDGSSSSYVYDMLRMTTQLQKYIALWFLPTKASYMALTDTLLQPATPRAVYIDAARKAIQASGEMIARFQLSQVTRDRLVGLGGLGIREVEQFKKVLPSFTEWDLKANEIGMSHELCMKPGNDVDMAAPREAVAKIMVEAGKAGHNMAKLMKVQTPDQPLAVRLGALSTLVDTFADADQRLKEIPGEYPDQVDPIELERVRHLVVEFRELAQHQLSTLSPEGPAAYLPSAPKPAVAGPSRLPGKVTKNRPRPSANPSNARPEEQPLKEIIPARLAPAVPPARNDTETVGAGLELNLDVDNFIERTKKDALKPQRIPADMQDLFDLQANRLEQMAANIEQNIDLDRFPVATLPEELRGNAVRLRSEGIKTRTLMLKQRKPRQAYLQWLLTNKQVRIVKNQQGRIKTRQRKDYFEEFRILDIANQDQPLWLAHFHYDALTATPEQFTAAHLKIADEHLVQLPTERRKELTELVPIDYVLREITDTTPFLNPKPDGGVQA</sequence>
<dbReference type="EMBL" id="RRZK01000007">
    <property type="protein sequence ID" value="TDB66559.1"/>
    <property type="molecule type" value="Genomic_DNA"/>
</dbReference>
<protein>
    <recommendedName>
        <fullName evidence="3">Dermonecrotic toxin N-terminal domain-containing protein</fullName>
    </recommendedName>
</protein>
<evidence type="ECO:0000313" key="4">
    <source>
        <dbReference type="EMBL" id="TDB66559.1"/>
    </source>
</evidence>
<keyword evidence="1" id="KW-0175">Coiled coil</keyword>
<proteinExistence type="predicted"/>
<feature type="region of interest" description="Disordered" evidence="2">
    <location>
        <begin position="1205"/>
        <end position="1253"/>
    </location>
</feature>
<dbReference type="STRING" id="95300.SAMN05216558_5193"/>
<name>A0A1H2PE15_PSEVA</name>
<organism evidence="4 5">
    <name type="scientific">Pseudomonas vancouverensis</name>
    <dbReference type="NCBI Taxonomy" id="95300"/>
    <lineage>
        <taxon>Bacteria</taxon>
        <taxon>Pseudomonadati</taxon>
        <taxon>Pseudomonadota</taxon>
        <taxon>Gammaproteobacteria</taxon>
        <taxon>Pseudomonadales</taxon>
        <taxon>Pseudomonadaceae</taxon>
        <taxon>Pseudomonas</taxon>
    </lineage>
</organism>
<accession>A0A1H2PE15</accession>
<dbReference type="Proteomes" id="UP000295254">
    <property type="component" value="Unassembled WGS sequence"/>
</dbReference>
<dbReference type="Pfam" id="PF20178">
    <property type="entry name" value="ToxA_N"/>
    <property type="match status" value="1"/>
</dbReference>
<comment type="caution">
    <text evidence="4">The sequence shown here is derived from an EMBL/GenBank/DDBJ whole genome shotgun (WGS) entry which is preliminary data.</text>
</comment>
<keyword evidence="5" id="KW-1185">Reference proteome</keyword>
<evidence type="ECO:0000313" key="5">
    <source>
        <dbReference type="Proteomes" id="UP000295254"/>
    </source>
</evidence>
<evidence type="ECO:0000259" key="3">
    <source>
        <dbReference type="Pfam" id="PF20178"/>
    </source>
</evidence>
<reference evidence="5" key="1">
    <citation type="journal article" date="2019" name="bioRxiv">
        <title>Bacterially produced spermidine induces plant systemic susceptibility to pathogens.</title>
        <authorList>
            <person name="Melnyk R.A."/>
            <person name="Beskrovnaya P.A."/>
            <person name="Liu Z."/>
            <person name="Song Y."/>
            <person name="Haney C.H."/>
        </authorList>
    </citation>
    <scope>NUCLEOTIDE SEQUENCE [LARGE SCALE GENOMIC DNA]</scope>
    <source>
        <strain evidence="5">Dha-51</strain>
    </source>
</reference>
<gene>
    <name evidence="4" type="ORF">EIY72_06750</name>
</gene>
<dbReference type="InterPro" id="IPR046673">
    <property type="entry name" value="ToxA_N"/>
</dbReference>
<evidence type="ECO:0000256" key="1">
    <source>
        <dbReference type="SAM" id="Coils"/>
    </source>
</evidence>
<feature type="region of interest" description="Disordered" evidence="2">
    <location>
        <begin position="295"/>
        <end position="314"/>
    </location>
</feature>
<evidence type="ECO:0000256" key="2">
    <source>
        <dbReference type="SAM" id="MobiDB-lite"/>
    </source>
</evidence>
<dbReference type="RefSeq" id="WP_093228479.1">
    <property type="nucleotide sequence ID" value="NZ_LT629803.1"/>
</dbReference>
<feature type="coiled-coil region" evidence="1">
    <location>
        <begin position="907"/>
        <end position="941"/>
    </location>
</feature>